<protein>
    <submittedName>
        <fullName evidence="2">Uncharacterized protein</fullName>
    </submittedName>
</protein>
<dbReference type="AlphaFoldDB" id="A0A6A5UAS7"/>
<dbReference type="EMBL" id="ML976980">
    <property type="protein sequence ID" value="KAF1961848.1"/>
    <property type="molecule type" value="Genomic_DNA"/>
</dbReference>
<feature type="non-terminal residue" evidence="2">
    <location>
        <position position="110"/>
    </location>
</feature>
<proteinExistence type="predicted"/>
<feature type="compositionally biased region" description="Polar residues" evidence="1">
    <location>
        <begin position="67"/>
        <end position="89"/>
    </location>
</feature>
<evidence type="ECO:0000313" key="2">
    <source>
        <dbReference type="EMBL" id="KAF1961848.1"/>
    </source>
</evidence>
<feature type="non-terminal residue" evidence="2">
    <location>
        <position position="1"/>
    </location>
</feature>
<gene>
    <name evidence="2" type="ORF">CC80DRAFT_359110</name>
</gene>
<dbReference type="Proteomes" id="UP000800035">
    <property type="component" value="Unassembled WGS sequence"/>
</dbReference>
<organism evidence="2 3">
    <name type="scientific">Byssothecium circinans</name>
    <dbReference type="NCBI Taxonomy" id="147558"/>
    <lineage>
        <taxon>Eukaryota</taxon>
        <taxon>Fungi</taxon>
        <taxon>Dikarya</taxon>
        <taxon>Ascomycota</taxon>
        <taxon>Pezizomycotina</taxon>
        <taxon>Dothideomycetes</taxon>
        <taxon>Pleosporomycetidae</taxon>
        <taxon>Pleosporales</taxon>
        <taxon>Massarineae</taxon>
        <taxon>Massarinaceae</taxon>
        <taxon>Byssothecium</taxon>
    </lineage>
</organism>
<evidence type="ECO:0000313" key="3">
    <source>
        <dbReference type="Proteomes" id="UP000800035"/>
    </source>
</evidence>
<keyword evidence="3" id="KW-1185">Reference proteome</keyword>
<accession>A0A6A5UAS7</accession>
<name>A0A6A5UAS7_9PLEO</name>
<evidence type="ECO:0000256" key="1">
    <source>
        <dbReference type="SAM" id="MobiDB-lite"/>
    </source>
</evidence>
<feature type="region of interest" description="Disordered" evidence="1">
    <location>
        <begin position="67"/>
        <end position="97"/>
    </location>
</feature>
<dbReference type="OrthoDB" id="3942074at2759"/>
<reference evidence="2" key="1">
    <citation type="journal article" date="2020" name="Stud. Mycol.">
        <title>101 Dothideomycetes genomes: a test case for predicting lifestyles and emergence of pathogens.</title>
        <authorList>
            <person name="Haridas S."/>
            <person name="Albert R."/>
            <person name="Binder M."/>
            <person name="Bloem J."/>
            <person name="Labutti K."/>
            <person name="Salamov A."/>
            <person name="Andreopoulos B."/>
            <person name="Baker S."/>
            <person name="Barry K."/>
            <person name="Bills G."/>
            <person name="Bluhm B."/>
            <person name="Cannon C."/>
            <person name="Castanera R."/>
            <person name="Culley D."/>
            <person name="Daum C."/>
            <person name="Ezra D."/>
            <person name="Gonzalez J."/>
            <person name="Henrissat B."/>
            <person name="Kuo A."/>
            <person name="Liang C."/>
            <person name="Lipzen A."/>
            <person name="Lutzoni F."/>
            <person name="Magnuson J."/>
            <person name="Mondo S."/>
            <person name="Nolan M."/>
            <person name="Ohm R."/>
            <person name="Pangilinan J."/>
            <person name="Park H.-J."/>
            <person name="Ramirez L."/>
            <person name="Alfaro M."/>
            <person name="Sun H."/>
            <person name="Tritt A."/>
            <person name="Yoshinaga Y."/>
            <person name="Zwiers L.-H."/>
            <person name="Turgeon B."/>
            <person name="Goodwin S."/>
            <person name="Spatafora J."/>
            <person name="Crous P."/>
            <person name="Grigoriev I."/>
        </authorList>
    </citation>
    <scope>NUCLEOTIDE SEQUENCE</scope>
    <source>
        <strain evidence="2">CBS 675.92</strain>
    </source>
</reference>
<sequence length="110" mass="10899">AKTDLAGCTSSAIGASLLWYVPSNGEICSILDCGGGRAPPKTTVPGCAAYSGTASYTPSFIPNYNQASATSAPSTPKPTASISASSYTPIVSGVPTPYSSTVTASTLITS</sequence>